<feature type="region of interest" description="Disordered" evidence="1">
    <location>
        <begin position="300"/>
        <end position="326"/>
    </location>
</feature>
<dbReference type="AlphaFoldDB" id="A0A1Q9C3W9"/>
<dbReference type="PROSITE" id="PS51746">
    <property type="entry name" value="PPM_2"/>
    <property type="match status" value="1"/>
</dbReference>
<dbReference type="SMART" id="SM00332">
    <property type="entry name" value="PP2Cc"/>
    <property type="match status" value="1"/>
</dbReference>
<dbReference type="Pfam" id="PF00481">
    <property type="entry name" value="PP2C"/>
    <property type="match status" value="1"/>
</dbReference>
<dbReference type="SMART" id="SM00331">
    <property type="entry name" value="PP2C_SIG"/>
    <property type="match status" value="1"/>
</dbReference>
<name>A0A1Q9C3W9_SYMMI</name>
<feature type="region of interest" description="Disordered" evidence="1">
    <location>
        <begin position="368"/>
        <end position="397"/>
    </location>
</feature>
<dbReference type="EMBL" id="LSRX01001736">
    <property type="protein sequence ID" value="OLP77618.1"/>
    <property type="molecule type" value="Genomic_DNA"/>
</dbReference>
<evidence type="ECO:0000259" key="2">
    <source>
        <dbReference type="PROSITE" id="PS51746"/>
    </source>
</evidence>
<proteinExistence type="predicted"/>
<dbReference type="InterPro" id="IPR036457">
    <property type="entry name" value="PPM-type-like_dom_sf"/>
</dbReference>
<comment type="caution">
    <text evidence="3">The sequence shown here is derived from an EMBL/GenBank/DDBJ whole genome shotgun (WGS) entry which is preliminary data.</text>
</comment>
<dbReference type="SUPFAM" id="SSF81606">
    <property type="entry name" value="PP2C-like"/>
    <property type="match status" value="1"/>
</dbReference>
<evidence type="ECO:0000313" key="3">
    <source>
        <dbReference type="EMBL" id="OLP77618.1"/>
    </source>
</evidence>
<dbReference type="PANTHER" id="PTHR13832">
    <property type="entry name" value="PROTEIN PHOSPHATASE 2C"/>
    <property type="match status" value="1"/>
</dbReference>
<dbReference type="InterPro" id="IPR015655">
    <property type="entry name" value="PP2C"/>
</dbReference>
<organism evidence="3 4">
    <name type="scientific">Symbiodinium microadriaticum</name>
    <name type="common">Dinoflagellate</name>
    <name type="synonym">Zooxanthella microadriatica</name>
    <dbReference type="NCBI Taxonomy" id="2951"/>
    <lineage>
        <taxon>Eukaryota</taxon>
        <taxon>Sar</taxon>
        <taxon>Alveolata</taxon>
        <taxon>Dinophyceae</taxon>
        <taxon>Suessiales</taxon>
        <taxon>Symbiodiniaceae</taxon>
        <taxon>Symbiodinium</taxon>
    </lineage>
</organism>
<feature type="domain" description="PPM-type phosphatase" evidence="2">
    <location>
        <begin position="585"/>
        <end position="877"/>
    </location>
</feature>
<dbReference type="Proteomes" id="UP000186817">
    <property type="component" value="Unassembled WGS sequence"/>
</dbReference>
<dbReference type="InterPro" id="IPR001932">
    <property type="entry name" value="PPM-type_phosphatase-like_dom"/>
</dbReference>
<dbReference type="Gene3D" id="3.60.40.10">
    <property type="entry name" value="PPM-type phosphatase domain"/>
    <property type="match status" value="1"/>
</dbReference>
<dbReference type="CDD" id="cd00143">
    <property type="entry name" value="PP2Cc"/>
    <property type="match status" value="1"/>
</dbReference>
<evidence type="ECO:0000256" key="1">
    <source>
        <dbReference type="SAM" id="MobiDB-lite"/>
    </source>
</evidence>
<feature type="compositionally biased region" description="Basic and acidic residues" evidence="1">
    <location>
        <begin position="301"/>
        <end position="317"/>
    </location>
</feature>
<evidence type="ECO:0000313" key="4">
    <source>
        <dbReference type="Proteomes" id="UP000186817"/>
    </source>
</evidence>
<sequence>MPTRTQGQGQGRMEDREVRDLLKELCRLVLRQADTIAYLQMDLGFMLFLKASMKPKLQGEAEATKQWAIVSSLYQAAQAWHEEKANDADSLTNTLRTTLVHCMMNALYERISALEGQPEDIRRLESLGIMENGCFLCMRWNHEKKCHEKTQQEHLTLEQAKAHVAMIIKHLVYPRVVLRFHALRKLTKEMTSEVVPFCLEIGNRCLESQHTYSAFERLAFNSVMHLVGGSLRPCKLGRGPLEKAIEEVDKAIDPSQMLATADVSTALHRHRCEIQPALTFAATDGPPQCLLLQATPSLTQQKKEKEGYKEGRKEGRKAQNKNPRHDHLRRVGAQVDVLNGTTWCSAAVSTSSIVGRSLLVNVQMDDGSTQEVPCGLLRPAQQAKKRSRSPRSPHSTDKLCEEFLRRDRAKAVTDAKHGYFKPIPKLKKMLMTKDKCLRHSAPDETSPLLVRSVKEDLVRPAQVDHAVPEERRSQLMQVMRKYASGGTSRSLFDRQDRFEYHDWSSAASSAAEVLVPETLRRPILLQGNPLQHARQSERARQIAHLVRACCGNVRAPSLAYMGQAAGAAVTKKDSGNGHCSLKQLSWGFSSMQGWRPRMEDSHFAFAHLGGDWADTAAFAVLDGHGGREVAFFCQHRLPSAIARHPRADPEAALRKAFEEMDELLCRPEEQSYLQSFTGATRNGNKMLSDARRVGCTAVVCLVQSERLIVANAGDSRAVLSREGFAVPLSEDHKPNLPAELDRIQKAGGVVERQQIGKFIQHRVNGNLNLSRTIGDLDYKRNSALRMSEQIISSTPDVAYFQREARDDFVLLACDGIWETMSSQDVVDFVNERLKKHAAPEGSLSNIMEELLDHCLAPDLAASGGIGGDNMTALLVLLQPRCGLISGVQSTTSHCSPKTTAWCSCH</sequence>
<protein>
    <recommendedName>
        <fullName evidence="2">PPM-type phosphatase domain-containing protein</fullName>
    </recommendedName>
</protein>
<dbReference type="PANTHER" id="PTHR13832:SF840">
    <property type="entry name" value="PROTEIN PHOSPHATASE 2C 60-RELATED"/>
    <property type="match status" value="1"/>
</dbReference>
<keyword evidence="4" id="KW-1185">Reference proteome</keyword>
<dbReference type="OrthoDB" id="10264738at2759"/>
<accession>A0A1Q9C3W9</accession>
<reference evidence="3 4" key="1">
    <citation type="submission" date="2016-02" db="EMBL/GenBank/DDBJ databases">
        <title>Genome analysis of coral dinoflagellate symbionts highlights evolutionary adaptations to a symbiotic lifestyle.</title>
        <authorList>
            <person name="Aranda M."/>
            <person name="Li Y."/>
            <person name="Liew Y.J."/>
            <person name="Baumgarten S."/>
            <person name="Simakov O."/>
            <person name="Wilson M."/>
            <person name="Piel J."/>
            <person name="Ashoor H."/>
            <person name="Bougouffa S."/>
            <person name="Bajic V.B."/>
            <person name="Ryu T."/>
            <person name="Ravasi T."/>
            <person name="Bayer T."/>
            <person name="Micklem G."/>
            <person name="Kim H."/>
            <person name="Bhak J."/>
            <person name="Lajeunesse T.C."/>
            <person name="Voolstra C.R."/>
        </authorList>
    </citation>
    <scope>NUCLEOTIDE SEQUENCE [LARGE SCALE GENOMIC DNA]</scope>
    <source>
        <strain evidence="3 4">CCMP2467</strain>
    </source>
</reference>
<gene>
    <name evidence="3" type="ORF">AK812_SmicGene42308</name>
</gene>
<dbReference type="GO" id="GO:0004722">
    <property type="term" value="F:protein serine/threonine phosphatase activity"/>
    <property type="evidence" value="ECO:0007669"/>
    <property type="project" value="InterPro"/>
</dbReference>